<organism evidence="4 5">
    <name type="scientific">Pyricularia oryzae</name>
    <name type="common">Rice blast fungus</name>
    <name type="synonym">Magnaporthe oryzae</name>
    <dbReference type="NCBI Taxonomy" id="318829"/>
    <lineage>
        <taxon>Eukaryota</taxon>
        <taxon>Fungi</taxon>
        <taxon>Dikarya</taxon>
        <taxon>Ascomycota</taxon>
        <taxon>Pezizomycotina</taxon>
        <taxon>Sordariomycetes</taxon>
        <taxon>Sordariomycetidae</taxon>
        <taxon>Magnaporthales</taxon>
        <taxon>Pyriculariaceae</taxon>
        <taxon>Pyricularia</taxon>
    </lineage>
</organism>
<dbReference type="InterPro" id="IPR027417">
    <property type="entry name" value="P-loop_NTPase"/>
</dbReference>
<dbReference type="GO" id="GO:0003924">
    <property type="term" value="F:GTPase activity"/>
    <property type="evidence" value="ECO:0007669"/>
    <property type="project" value="InterPro"/>
</dbReference>
<dbReference type="CDD" id="cd08771">
    <property type="entry name" value="DLP_1"/>
    <property type="match status" value="1"/>
</dbReference>
<feature type="domain" description="Dynamin GTPase" evidence="3">
    <location>
        <begin position="12"/>
        <end position="254"/>
    </location>
</feature>
<dbReference type="InterPro" id="IPR045063">
    <property type="entry name" value="Dynamin_N"/>
</dbReference>
<dbReference type="GO" id="GO:0008017">
    <property type="term" value="F:microtubule binding"/>
    <property type="evidence" value="ECO:0007669"/>
    <property type="project" value="TreeGrafter"/>
</dbReference>
<keyword evidence="1" id="KW-0547">Nucleotide-binding</keyword>
<evidence type="ECO:0000259" key="3">
    <source>
        <dbReference type="SMART" id="SM00053"/>
    </source>
</evidence>
<sequence length="287" mass="31721">MNSGFVNGGFGERGNSATLDKVDKLRELIGSRVSLPQLFVVGDQSSSKGSVLKGITGFACPRDAELCTRYATQITCRREDFESVTVAIVPHEDTNQDEVARLNRFSRTWNTSVDMDKVKLGEVFRDVNQELAISSGRRGPVELNPGNAFSQHLLKVEISSPNQEHFTVIDVPGIFRTETLVPANVDPATQEILRLAKQVDPNMKRTMAVLTKPDLAIETTIKQIAIDHVKGKRGELKLGYYIVKNRGPDDAGMILEDGQRKERAFFSAESWSDLKRTGKTGTEALKA</sequence>
<dbReference type="GO" id="GO:0000266">
    <property type="term" value="P:mitochondrial fission"/>
    <property type="evidence" value="ECO:0007669"/>
    <property type="project" value="TreeGrafter"/>
</dbReference>
<dbReference type="GO" id="GO:0016020">
    <property type="term" value="C:membrane"/>
    <property type="evidence" value="ECO:0007669"/>
    <property type="project" value="TreeGrafter"/>
</dbReference>
<dbReference type="PRINTS" id="PR00195">
    <property type="entry name" value="DYNAMIN"/>
</dbReference>
<dbReference type="Pfam" id="PF01031">
    <property type="entry name" value="Dynamin_M"/>
    <property type="match status" value="1"/>
</dbReference>
<dbReference type="GO" id="GO:0016559">
    <property type="term" value="P:peroxisome fission"/>
    <property type="evidence" value="ECO:0007669"/>
    <property type="project" value="TreeGrafter"/>
</dbReference>
<dbReference type="GO" id="GO:0005874">
    <property type="term" value="C:microtubule"/>
    <property type="evidence" value="ECO:0007669"/>
    <property type="project" value="TreeGrafter"/>
</dbReference>
<dbReference type="GO" id="GO:0006897">
    <property type="term" value="P:endocytosis"/>
    <property type="evidence" value="ECO:0007669"/>
    <property type="project" value="TreeGrafter"/>
</dbReference>
<dbReference type="EMBL" id="CP034206">
    <property type="protein sequence ID" value="QBZ58492.1"/>
    <property type="molecule type" value="Genomic_DNA"/>
</dbReference>
<dbReference type="AlphaFoldDB" id="A0A4P7N9S4"/>
<evidence type="ECO:0000256" key="1">
    <source>
        <dbReference type="ARBA" id="ARBA00022741"/>
    </source>
</evidence>
<dbReference type="SUPFAM" id="SSF52540">
    <property type="entry name" value="P-loop containing nucleoside triphosphate hydrolases"/>
    <property type="match status" value="1"/>
</dbReference>
<dbReference type="InterPro" id="IPR022812">
    <property type="entry name" value="Dynamin"/>
</dbReference>
<accession>A0A4P7N9S4</accession>
<dbReference type="PANTHER" id="PTHR11566">
    <property type="entry name" value="DYNAMIN"/>
    <property type="match status" value="1"/>
</dbReference>
<dbReference type="GO" id="GO:0048312">
    <property type="term" value="P:intracellular distribution of mitochondria"/>
    <property type="evidence" value="ECO:0007669"/>
    <property type="project" value="TreeGrafter"/>
</dbReference>
<dbReference type="GO" id="GO:0005739">
    <property type="term" value="C:mitochondrion"/>
    <property type="evidence" value="ECO:0007669"/>
    <property type="project" value="TreeGrafter"/>
</dbReference>
<evidence type="ECO:0000313" key="5">
    <source>
        <dbReference type="Proteomes" id="UP000294847"/>
    </source>
</evidence>
<name>A0A4P7N9S4_PYROR</name>
<gene>
    <name evidence="4" type="ORF">PoMZ_03445</name>
</gene>
<evidence type="ECO:0000313" key="4">
    <source>
        <dbReference type="EMBL" id="QBZ58492.1"/>
    </source>
</evidence>
<dbReference type="InterPro" id="IPR001401">
    <property type="entry name" value="Dynamin_GTPase"/>
</dbReference>
<proteinExistence type="predicted"/>
<dbReference type="Proteomes" id="UP000294847">
    <property type="component" value="Chromosome 3"/>
</dbReference>
<dbReference type="GO" id="GO:0005525">
    <property type="term" value="F:GTP binding"/>
    <property type="evidence" value="ECO:0007669"/>
    <property type="project" value="InterPro"/>
</dbReference>
<protein>
    <recommendedName>
        <fullName evidence="3">Dynamin GTPase domain-containing protein</fullName>
    </recommendedName>
</protein>
<keyword evidence="2" id="KW-0342">GTP-binding</keyword>
<dbReference type="PANTHER" id="PTHR11566:SF215">
    <property type="entry name" value="DYNAMIN GTPASE"/>
    <property type="match status" value="1"/>
</dbReference>
<dbReference type="Pfam" id="PF00350">
    <property type="entry name" value="Dynamin_N"/>
    <property type="match status" value="1"/>
</dbReference>
<reference evidence="4 5" key="1">
    <citation type="journal article" date="2019" name="Mol. Biol. Evol.">
        <title>Blast fungal genomes show frequent chromosomal changes, gene gains and losses, and effector gene turnover.</title>
        <authorList>
            <person name="Gomez Luciano L.B."/>
            <person name="Jason Tsai I."/>
            <person name="Chuma I."/>
            <person name="Tosa Y."/>
            <person name="Chen Y.H."/>
            <person name="Li J.Y."/>
            <person name="Li M.Y."/>
            <person name="Jade Lu M.Y."/>
            <person name="Nakayashiki H."/>
            <person name="Li W.H."/>
        </authorList>
    </citation>
    <scope>NUCLEOTIDE SEQUENCE [LARGE SCALE GENOMIC DNA]</scope>
    <source>
        <strain evidence="4">MZ5-1-6</strain>
    </source>
</reference>
<dbReference type="Gene3D" id="3.40.50.300">
    <property type="entry name" value="P-loop containing nucleotide triphosphate hydrolases"/>
    <property type="match status" value="2"/>
</dbReference>
<dbReference type="InterPro" id="IPR000375">
    <property type="entry name" value="Dynamin_stalk"/>
</dbReference>
<dbReference type="SMART" id="SM00053">
    <property type="entry name" value="DYNc"/>
    <property type="match status" value="1"/>
</dbReference>
<evidence type="ECO:0000256" key="2">
    <source>
        <dbReference type="ARBA" id="ARBA00023134"/>
    </source>
</evidence>